<dbReference type="CDD" id="cd02983">
    <property type="entry name" value="P5_C"/>
    <property type="match status" value="1"/>
</dbReference>
<dbReference type="GO" id="GO:0015035">
    <property type="term" value="F:protein-disulfide reductase activity"/>
    <property type="evidence" value="ECO:0007669"/>
    <property type="project" value="TreeGrafter"/>
</dbReference>
<keyword evidence="16" id="KW-1185">Reference proteome</keyword>
<dbReference type="SUPFAM" id="SSF52833">
    <property type="entry name" value="Thioredoxin-like"/>
    <property type="match status" value="3"/>
</dbReference>
<evidence type="ECO:0000256" key="13">
    <source>
        <dbReference type="SAM" id="SignalP"/>
    </source>
</evidence>
<feature type="region of interest" description="Disordered" evidence="12">
    <location>
        <begin position="162"/>
        <end position="191"/>
    </location>
</feature>
<proteinExistence type="inferred from homology"/>
<dbReference type="NCBIfam" id="TIGR01126">
    <property type="entry name" value="pdi_dom"/>
    <property type="match status" value="1"/>
</dbReference>
<evidence type="ECO:0000256" key="10">
    <source>
        <dbReference type="ARBA" id="ARBA00023284"/>
    </source>
</evidence>
<dbReference type="Gene3D" id="3.40.30.10">
    <property type="entry name" value="Glutaredoxin"/>
    <property type="match status" value="2"/>
</dbReference>
<comment type="subcellular location">
    <subcellularLocation>
        <location evidence="2">Endoplasmic reticulum lumen</location>
    </subcellularLocation>
</comment>
<dbReference type="GO" id="GO:0005788">
    <property type="term" value="C:endoplasmic reticulum lumen"/>
    <property type="evidence" value="ECO:0007669"/>
    <property type="project" value="UniProtKB-SubCell"/>
</dbReference>
<keyword evidence="10" id="KW-0676">Redox-active center</keyword>
<gene>
    <name evidence="15" type="ORF">BSL78_13249</name>
</gene>
<keyword evidence="5 13" id="KW-0732">Signal</keyword>
<keyword evidence="8" id="KW-1015">Disulfide bond</keyword>
<evidence type="ECO:0000256" key="7">
    <source>
        <dbReference type="ARBA" id="ARBA00022824"/>
    </source>
</evidence>
<dbReference type="STRING" id="307972.A0A2G8KPJ8"/>
<dbReference type="CDD" id="cd03001">
    <property type="entry name" value="PDI_a_P5"/>
    <property type="match status" value="2"/>
</dbReference>
<evidence type="ECO:0000256" key="9">
    <source>
        <dbReference type="ARBA" id="ARBA00023235"/>
    </source>
</evidence>
<organism evidence="15 16">
    <name type="scientific">Stichopus japonicus</name>
    <name type="common">Sea cucumber</name>
    <dbReference type="NCBI Taxonomy" id="307972"/>
    <lineage>
        <taxon>Eukaryota</taxon>
        <taxon>Metazoa</taxon>
        <taxon>Echinodermata</taxon>
        <taxon>Eleutherozoa</taxon>
        <taxon>Echinozoa</taxon>
        <taxon>Holothuroidea</taxon>
        <taxon>Aspidochirotacea</taxon>
        <taxon>Aspidochirotida</taxon>
        <taxon>Stichopodidae</taxon>
        <taxon>Apostichopus</taxon>
    </lineage>
</organism>
<evidence type="ECO:0000256" key="12">
    <source>
        <dbReference type="SAM" id="MobiDB-lite"/>
    </source>
</evidence>
<evidence type="ECO:0000256" key="3">
    <source>
        <dbReference type="ARBA" id="ARBA00006347"/>
    </source>
</evidence>
<dbReference type="EMBL" id="MRZV01000443">
    <property type="protein sequence ID" value="PIK49878.1"/>
    <property type="molecule type" value="Genomic_DNA"/>
</dbReference>
<dbReference type="InterPro" id="IPR057305">
    <property type="entry name" value="Thioredox_PDIA6_C"/>
</dbReference>
<feature type="domain" description="Thioredoxin" evidence="14">
    <location>
        <begin position="5"/>
        <end position="133"/>
    </location>
</feature>
<keyword evidence="9" id="KW-0413">Isomerase</keyword>
<evidence type="ECO:0000259" key="14">
    <source>
        <dbReference type="PROSITE" id="PS51352"/>
    </source>
</evidence>
<dbReference type="InterPro" id="IPR017937">
    <property type="entry name" value="Thioredoxin_CS"/>
</dbReference>
<feature type="domain" description="Thioredoxin" evidence="14">
    <location>
        <begin position="187"/>
        <end position="320"/>
    </location>
</feature>
<dbReference type="PROSITE" id="PS51352">
    <property type="entry name" value="THIOREDOXIN_2"/>
    <property type="match status" value="2"/>
</dbReference>
<keyword evidence="7" id="KW-0256">Endoplasmic reticulum</keyword>
<comment type="catalytic activity">
    <reaction evidence="1">
        <text>Catalyzes the rearrangement of -S-S- bonds in proteins.</text>
        <dbReference type="EC" id="5.3.4.1"/>
    </reaction>
</comment>
<feature type="signal peptide" evidence="13">
    <location>
        <begin position="1"/>
        <end position="19"/>
    </location>
</feature>
<dbReference type="InterPro" id="IPR005788">
    <property type="entry name" value="PDI_thioredoxin-like_dom"/>
</dbReference>
<dbReference type="AlphaFoldDB" id="A0A2G8KPJ8"/>
<protein>
    <recommendedName>
        <fullName evidence="4">protein disulfide-isomerase</fullName>
        <ecNumber evidence="4">5.3.4.1</ecNumber>
    </recommendedName>
</protein>
<dbReference type="EC" id="5.3.4.1" evidence="4"/>
<evidence type="ECO:0000256" key="1">
    <source>
        <dbReference type="ARBA" id="ARBA00001182"/>
    </source>
</evidence>
<reference evidence="15 16" key="1">
    <citation type="journal article" date="2017" name="PLoS Biol.">
        <title>The sea cucumber genome provides insights into morphological evolution and visceral regeneration.</title>
        <authorList>
            <person name="Zhang X."/>
            <person name="Sun L."/>
            <person name="Yuan J."/>
            <person name="Sun Y."/>
            <person name="Gao Y."/>
            <person name="Zhang L."/>
            <person name="Li S."/>
            <person name="Dai H."/>
            <person name="Hamel J.F."/>
            <person name="Liu C."/>
            <person name="Yu Y."/>
            <person name="Liu S."/>
            <person name="Lin W."/>
            <person name="Guo K."/>
            <person name="Jin S."/>
            <person name="Xu P."/>
            <person name="Storey K.B."/>
            <person name="Huan P."/>
            <person name="Zhang T."/>
            <person name="Zhou Y."/>
            <person name="Zhang J."/>
            <person name="Lin C."/>
            <person name="Li X."/>
            <person name="Xing L."/>
            <person name="Huo D."/>
            <person name="Sun M."/>
            <person name="Wang L."/>
            <person name="Mercier A."/>
            <person name="Li F."/>
            <person name="Yang H."/>
            <person name="Xiang J."/>
        </authorList>
    </citation>
    <scope>NUCLEOTIDE SEQUENCE [LARGE SCALE GENOMIC DNA]</scope>
    <source>
        <strain evidence="15">Shaxun</strain>
        <tissue evidence="15">Muscle</tissue>
    </source>
</reference>
<dbReference type="PRINTS" id="PR00421">
    <property type="entry name" value="THIOREDOXIN"/>
</dbReference>
<evidence type="ECO:0000256" key="5">
    <source>
        <dbReference type="ARBA" id="ARBA00022729"/>
    </source>
</evidence>
<comment type="similarity">
    <text evidence="3 11">Belongs to the protein disulfide isomerase family.</text>
</comment>
<dbReference type="PANTHER" id="PTHR45815">
    <property type="entry name" value="PROTEIN DISULFIDE-ISOMERASE A6"/>
    <property type="match status" value="1"/>
</dbReference>
<evidence type="ECO:0000256" key="6">
    <source>
        <dbReference type="ARBA" id="ARBA00022737"/>
    </source>
</evidence>
<evidence type="ECO:0000256" key="4">
    <source>
        <dbReference type="ARBA" id="ARBA00012723"/>
    </source>
</evidence>
<comment type="caution">
    <text evidence="15">The sequence shown here is derived from an EMBL/GenBank/DDBJ whole genome shotgun (WGS) entry which is preliminary data.</text>
</comment>
<dbReference type="PANTHER" id="PTHR45815:SF3">
    <property type="entry name" value="PROTEIN DISULFIDE-ISOMERASE A6"/>
    <property type="match status" value="1"/>
</dbReference>
<dbReference type="GO" id="GO:0003756">
    <property type="term" value="F:protein disulfide isomerase activity"/>
    <property type="evidence" value="ECO:0007669"/>
    <property type="project" value="UniProtKB-EC"/>
</dbReference>
<name>A0A2G8KPJ8_STIJA</name>
<evidence type="ECO:0000256" key="8">
    <source>
        <dbReference type="ARBA" id="ARBA00023157"/>
    </source>
</evidence>
<feature type="chain" id="PRO_5013956802" description="protein disulfide-isomerase" evidence="13">
    <location>
        <begin position="20"/>
        <end position="476"/>
    </location>
</feature>
<accession>A0A2G8KPJ8</accession>
<evidence type="ECO:0000313" key="16">
    <source>
        <dbReference type="Proteomes" id="UP000230750"/>
    </source>
</evidence>
<dbReference type="PROSITE" id="PS00194">
    <property type="entry name" value="THIOREDOXIN_1"/>
    <property type="match status" value="2"/>
</dbReference>
<dbReference type="InterPro" id="IPR013766">
    <property type="entry name" value="Thioredoxin_domain"/>
</dbReference>
<dbReference type="InterPro" id="IPR036249">
    <property type="entry name" value="Thioredoxin-like_sf"/>
</dbReference>
<dbReference type="Pfam" id="PF24541">
    <property type="entry name" value="Thioredox_PDIA6_C"/>
    <property type="match status" value="1"/>
</dbReference>
<feature type="compositionally biased region" description="Gly residues" evidence="12">
    <location>
        <begin position="165"/>
        <end position="191"/>
    </location>
</feature>
<dbReference type="OrthoDB" id="10264505at2759"/>
<dbReference type="Pfam" id="PF00085">
    <property type="entry name" value="Thioredoxin"/>
    <property type="match status" value="2"/>
</dbReference>
<evidence type="ECO:0000256" key="11">
    <source>
        <dbReference type="RuleBase" id="RU004208"/>
    </source>
</evidence>
<evidence type="ECO:0000256" key="2">
    <source>
        <dbReference type="ARBA" id="ARBA00004319"/>
    </source>
</evidence>
<sequence>MNQFIGLAILAVAISLSNAKSDVIQLTPEVFNDKVVNSDSVWLVEFFAPWCGHCKSLAPEWEKVATALKGVVKVGAVDADQHKSLGSQFGVRGFPTIKIFGLDKSNQKITKSSAYTIGFHSCRRIKCIQSWASLPLGPYSGRTAPAIVDKALEVAKKTVKDRLGGKSGGKSGGGGGSSGGKSGGSGGNGGGKDAVVTLTDSNFEELVYNSKEPWLVEFFAPWCGHCKNLAPEFAQAASELKGTFKLGALDATAHTIIASRFGIQGYPTLKYFPVGSGGQSDAQDYDGGRQASGIVSWCMDKAADLLPTPEVKEIVDDAVLKEACEESPLCIIAALPHILDTGADGRNTYIKMMTELADKYKQRHWGWVWTEAGKQQKLEDTLGFGGFGYPALAAVNARKKKLAVFKGSFSIEGLGEFMRAVAVGRGSTEPLRGDTLPTVDTVEPWDGKDGELPVEDDIDLSDFDMDDEEDSGKDEL</sequence>
<dbReference type="Proteomes" id="UP000230750">
    <property type="component" value="Unassembled WGS sequence"/>
</dbReference>
<feature type="region of interest" description="Disordered" evidence="12">
    <location>
        <begin position="429"/>
        <end position="476"/>
    </location>
</feature>
<dbReference type="GO" id="GO:0034976">
    <property type="term" value="P:response to endoplasmic reticulum stress"/>
    <property type="evidence" value="ECO:0007669"/>
    <property type="project" value="TreeGrafter"/>
</dbReference>
<evidence type="ECO:0000313" key="15">
    <source>
        <dbReference type="EMBL" id="PIK49878.1"/>
    </source>
</evidence>
<keyword evidence="6" id="KW-0677">Repeat</keyword>
<feature type="compositionally biased region" description="Acidic residues" evidence="12">
    <location>
        <begin position="452"/>
        <end position="476"/>
    </location>
</feature>